<dbReference type="OrthoDB" id="9787435at2"/>
<dbReference type="PATRIC" id="fig|1304275.5.peg.3085"/>
<dbReference type="InterPro" id="IPR051397">
    <property type="entry name" value="Zn-ADH-like_protein"/>
</dbReference>
<evidence type="ECO:0000259" key="1">
    <source>
        <dbReference type="SMART" id="SM00829"/>
    </source>
</evidence>
<sequence>MKAAVVEDFARPPRYRDFDPPAPGAGERRISVHAAALSQLVRAQSAGRHYTRGAPPFVPGADGVGRLDDGRRVYFVFPRAPFGAMAEQSVVRAEYMVAVPDGVDDVTAAAIANPGMSSWAALNHRAALVDGETVLIQGATGASGQLAIRIARHLGAGHIVATGRNAAAEAALRRLGADEYIALEDRPESLSERFAELVSRGVDVVLDYLWGPPALALMQAFTGHGPAASPPVRYVNIGSLAGADIALPAGLLRSSGIRLMGSGIGSVAHTDLVVSIGGVLSAVETAGLKIAIETAPLAEVEKVWGAAREARLVFVP</sequence>
<protein>
    <submittedName>
        <fullName evidence="2">Zinc-binding alcohol dehydrogenase</fullName>
    </submittedName>
</protein>
<dbReference type="InterPro" id="IPR011032">
    <property type="entry name" value="GroES-like_sf"/>
</dbReference>
<dbReference type="SMART" id="SM00829">
    <property type="entry name" value="PKS_ER"/>
    <property type="match status" value="1"/>
</dbReference>
<dbReference type="RefSeq" id="WP_037340035.1">
    <property type="nucleotide sequence ID" value="NZ_APNK01000030.1"/>
</dbReference>
<dbReference type="Gene3D" id="3.40.50.720">
    <property type="entry name" value="NAD(P)-binding Rossmann-like Domain"/>
    <property type="match status" value="1"/>
</dbReference>
<dbReference type="Proteomes" id="UP000028302">
    <property type="component" value="Unassembled WGS sequence"/>
</dbReference>
<gene>
    <name evidence="2" type="ORF">C41B8_15095</name>
</gene>
<keyword evidence="3" id="KW-1185">Reference proteome</keyword>
<dbReference type="EMBL" id="APNK01000030">
    <property type="protein sequence ID" value="KEZ76428.1"/>
    <property type="molecule type" value="Genomic_DNA"/>
</dbReference>
<evidence type="ECO:0000313" key="2">
    <source>
        <dbReference type="EMBL" id="KEZ76428.1"/>
    </source>
</evidence>
<evidence type="ECO:0000313" key="3">
    <source>
        <dbReference type="Proteomes" id="UP000028302"/>
    </source>
</evidence>
<dbReference type="InterPro" id="IPR036291">
    <property type="entry name" value="NAD(P)-bd_dom_sf"/>
</dbReference>
<dbReference type="SUPFAM" id="SSF51735">
    <property type="entry name" value="NAD(P)-binding Rossmann-fold domains"/>
    <property type="match status" value="1"/>
</dbReference>
<dbReference type="PANTHER" id="PTHR43677">
    <property type="entry name" value="SHORT-CHAIN DEHYDROGENASE/REDUCTASE"/>
    <property type="match status" value="1"/>
</dbReference>
<dbReference type="SUPFAM" id="SSF50129">
    <property type="entry name" value="GroES-like"/>
    <property type="match status" value="1"/>
</dbReference>
<organism evidence="2 3">
    <name type="scientific">Salinisphaera hydrothermalis (strain C41B8)</name>
    <dbReference type="NCBI Taxonomy" id="1304275"/>
    <lineage>
        <taxon>Bacteria</taxon>
        <taxon>Pseudomonadati</taxon>
        <taxon>Pseudomonadota</taxon>
        <taxon>Gammaproteobacteria</taxon>
        <taxon>Salinisphaerales</taxon>
        <taxon>Salinisphaeraceae</taxon>
        <taxon>Salinisphaera</taxon>
    </lineage>
</organism>
<feature type="domain" description="Enoyl reductase (ER)" evidence="1">
    <location>
        <begin position="4"/>
        <end position="292"/>
    </location>
</feature>
<dbReference type="STRING" id="1304275.C41B8_15095"/>
<comment type="caution">
    <text evidence="2">The sequence shown here is derived from an EMBL/GenBank/DDBJ whole genome shotgun (WGS) entry which is preliminary data.</text>
</comment>
<proteinExistence type="predicted"/>
<dbReference type="InterPro" id="IPR020843">
    <property type="entry name" value="ER"/>
</dbReference>
<dbReference type="Gene3D" id="3.90.180.10">
    <property type="entry name" value="Medium-chain alcohol dehydrogenases, catalytic domain"/>
    <property type="match status" value="1"/>
</dbReference>
<dbReference type="GO" id="GO:0016491">
    <property type="term" value="F:oxidoreductase activity"/>
    <property type="evidence" value="ECO:0007669"/>
    <property type="project" value="InterPro"/>
</dbReference>
<reference evidence="2 3" key="1">
    <citation type="submission" date="2013-03" db="EMBL/GenBank/DDBJ databases">
        <title>Salinisphaera hydrothermalis C41B8 Genome Sequencing.</title>
        <authorList>
            <person name="Li C."/>
            <person name="Lai Q."/>
            <person name="Shao Z."/>
        </authorList>
    </citation>
    <scope>NUCLEOTIDE SEQUENCE [LARGE SCALE GENOMIC DNA]</scope>
    <source>
        <strain evidence="2 3">C41B8</strain>
    </source>
</reference>
<dbReference type="eggNOG" id="COG0604">
    <property type="taxonomic scope" value="Bacteria"/>
</dbReference>
<dbReference type="InterPro" id="IPR013149">
    <property type="entry name" value="ADH-like_C"/>
</dbReference>
<name>A0A084II94_SALHC</name>
<dbReference type="PANTHER" id="PTHR43677:SF11">
    <property type="entry name" value="ZINC-CONTAINING ALCOHOL DEHYDROGENASE"/>
    <property type="match status" value="1"/>
</dbReference>
<dbReference type="AlphaFoldDB" id="A0A084II94"/>
<accession>A0A084II94</accession>
<dbReference type="Pfam" id="PF00107">
    <property type="entry name" value="ADH_zinc_N"/>
    <property type="match status" value="1"/>
</dbReference>